<evidence type="ECO:0000256" key="5">
    <source>
        <dbReference type="ARBA" id="ARBA00022763"/>
    </source>
</evidence>
<proteinExistence type="inferred from homology"/>
<accession>A0A1U9KNH4</accession>
<dbReference type="STRING" id="320497.A0U93_04380"/>
<dbReference type="GO" id="GO:0097506">
    <property type="term" value="F:deaminated base DNA N-glycosylase activity"/>
    <property type="evidence" value="ECO:0007669"/>
    <property type="project" value="UniProtKB-ARBA"/>
</dbReference>
<keyword evidence="4" id="KW-0479">Metal-binding</keyword>
<dbReference type="GO" id="GO:0046872">
    <property type="term" value="F:metal ion binding"/>
    <property type="evidence" value="ECO:0007669"/>
    <property type="project" value="UniProtKB-KW"/>
</dbReference>
<sequence>MHRVSLAHPADFNGWRAYVRQCIAQDIAPDEVEWAIEPPADLFASQAKRALPSAAIDLRIPRWLASLIAAALQSDAPDRFTALHRVVADLHVGTNGLDDGSDTQLPYLRALSHQAHVATQDLRNQFLHAITFRTLDAGPVITADSSNVLAGQRHILTQLAAEPWRIRTPGLSIDWDGRTCRIGNGAGEPCHAGPENEYWNGIPAIMLPTDDETIAHAASLDELRAKAADCRRCPLWEPATRTVFGEGSRSARLMFVGEQPGDQEDLAGHPFVGPAGRLFDEILARAGIPRDACYITNAVKHFKFTPRGSRRIHQKPDADEMRACLPWLAAERRLVKPQVLVMLGVTAATSVLGRSVTISRERSRAIPLDDGCTGIVTVHPSFLLRVPDADTRARETQRFEEDLRMAWRLLD</sequence>
<comment type="similarity">
    <text evidence="1">Belongs to the uracil-DNA glycosylase (UDG) superfamily. Type 4 (UDGa) family.</text>
</comment>
<dbReference type="Pfam" id="PF03167">
    <property type="entry name" value="UDG"/>
    <property type="match status" value="1"/>
</dbReference>
<gene>
    <name evidence="11" type="ORF">A0U93_04380</name>
</gene>
<dbReference type="AlphaFoldDB" id="A0A1U9KNH4"/>
<keyword evidence="6" id="KW-0378">Hydrolase</keyword>
<evidence type="ECO:0000256" key="6">
    <source>
        <dbReference type="ARBA" id="ARBA00022801"/>
    </source>
</evidence>
<keyword evidence="3" id="KW-0004">4Fe-4S</keyword>
<keyword evidence="9" id="KW-0234">DNA repair</keyword>
<evidence type="ECO:0000256" key="1">
    <source>
        <dbReference type="ARBA" id="ARBA00006521"/>
    </source>
</evidence>
<dbReference type="PANTHER" id="PTHR33693:SF9">
    <property type="entry name" value="TYPE-4 URACIL-DNA GLYCOSYLASE"/>
    <property type="match status" value="1"/>
</dbReference>
<reference evidence="11 12" key="1">
    <citation type="submission" date="2016-03" db="EMBL/GenBank/DDBJ databases">
        <title>Acetic acid bacteria sequencing.</title>
        <authorList>
            <person name="Brandt J."/>
            <person name="Jakob F."/>
            <person name="Vogel R.F."/>
        </authorList>
    </citation>
    <scope>NUCLEOTIDE SEQUENCE [LARGE SCALE GENOMIC DNA]</scope>
    <source>
        <strain evidence="11 12">NBRC 101099</strain>
    </source>
</reference>
<keyword evidence="8" id="KW-0411">Iron-sulfur</keyword>
<keyword evidence="5" id="KW-0227">DNA damage</keyword>
<evidence type="ECO:0000256" key="7">
    <source>
        <dbReference type="ARBA" id="ARBA00023004"/>
    </source>
</evidence>
<protein>
    <recommendedName>
        <fullName evidence="2">Type-4 uracil-DNA glycosylase</fullName>
    </recommendedName>
</protein>
<dbReference type="InterPro" id="IPR005122">
    <property type="entry name" value="Uracil-DNA_glycosylase-like"/>
</dbReference>
<evidence type="ECO:0000256" key="9">
    <source>
        <dbReference type="ARBA" id="ARBA00023204"/>
    </source>
</evidence>
<dbReference type="SMART" id="SM00987">
    <property type="entry name" value="UreE_C"/>
    <property type="match status" value="1"/>
</dbReference>
<evidence type="ECO:0000256" key="3">
    <source>
        <dbReference type="ARBA" id="ARBA00022485"/>
    </source>
</evidence>
<evidence type="ECO:0000256" key="2">
    <source>
        <dbReference type="ARBA" id="ARBA00019403"/>
    </source>
</evidence>
<dbReference type="GO" id="GO:0051539">
    <property type="term" value="F:4 iron, 4 sulfur cluster binding"/>
    <property type="evidence" value="ECO:0007669"/>
    <property type="project" value="UniProtKB-KW"/>
</dbReference>
<dbReference type="EMBL" id="CP014691">
    <property type="protein sequence ID" value="AQS87299.1"/>
    <property type="molecule type" value="Genomic_DNA"/>
</dbReference>
<dbReference type="InterPro" id="IPR005273">
    <property type="entry name" value="Ura-DNA_glyco_family4"/>
</dbReference>
<evidence type="ECO:0000313" key="11">
    <source>
        <dbReference type="EMBL" id="AQS87299.1"/>
    </source>
</evidence>
<evidence type="ECO:0000256" key="8">
    <source>
        <dbReference type="ARBA" id="ARBA00023014"/>
    </source>
</evidence>
<dbReference type="SUPFAM" id="SSF52141">
    <property type="entry name" value="Uracil-DNA glycosylase-like"/>
    <property type="match status" value="1"/>
</dbReference>
<dbReference type="SMART" id="SM00986">
    <property type="entry name" value="UDG"/>
    <property type="match status" value="1"/>
</dbReference>
<dbReference type="NCBIfam" id="TIGR03914">
    <property type="entry name" value="UDG_fam_dom"/>
    <property type="match status" value="1"/>
</dbReference>
<dbReference type="InterPro" id="IPR051536">
    <property type="entry name" value="UDG_Type-4/5"/>
</dbReference>
<evidence type="ECO:0000256" key="4">
    <source>
        <dbReference type="ARBA" id="ARBA00022723"/>
    </source>
</evidence>
<organism evidence="11 12">
    <name type="scientific">Neoasaia chiangmaiensis</name>
    <dbReference type="NCBI Taxonomy" id="320497"/>
    <lineage>
        <taxon>Bacteria</taxon>
        <taxon>Pseudomonadati</taxon>
        <taxon>Pseudomonadota</taxon>
        <taxon>Alphaproteobacteria</taxon>
        <taxon>Acetobacterales</taxon>
        <taxon>Acetobacteraceae</taxon>
        <taxon>Neoasaia</taxon>
    </lineage>
</organism>
<dbReference type="NCBIfam" id="TIGR00758">
    <property type="entry name" value="UDG_fam4"/>
    <property type="match status" value="1"/>
</dbReference>
<feature type="domain" description="Uracil-DNA glycosylase-like" evidence="10">
    <location>
        <begin position="244"/>
        <end position="404"/>
    </location>
</feature>
<dbReference type="Proteomes" id="UP000188604">
    <property type="component" value="Chromosome"/>
</dbReference>
<dbReference type="GO" id="GO:0006281">
    <property type="term" value="P:DNA repair"/>
    <property type="evidence" value="ECO:0007669"/>
    <property type="project" value="UniProtKB-KW"/>
</dbReference>
<dbReference type="OrthoDB" id="5290748at2"/>
<dbReference type="PANTHER" id="PTHR33693">
    <property type="entry name" value="TYPE-5 URACIL-DNA GLYCOSYLASE"/>
    <property type="match status" value="1"/>
</dbReference>
<keyword evidence="7" id="KW-0408">Iron</keyword>
<evidence type="ECO:0000259" key="10">
    <source>
        <dbReference type="SMART" id="SM00986"/>
    </source>
</evidence>
<dbReference type="Gene3D" id="3.40.470.10">
    <property type="entry name" value="Uracil-DNA glycosylase-like domain"/>
    <property type="match status" value="1"/>
</dbReference>
<dbReference type="KEGG" id="nch:A0U93_04380"/>
<name>A0A1U9KNH4_9PROT</name>
<dbReference type="CDD" id="cd10030">
    <property type="entry name" value="UDG-F4_TTUDGA_SPO1dp_like"/>
    <property type="match status" value="1"/>
</dbReference>
<evidence type="ECO:0000313" key="12">
    <source>
        <dbReference type="Proteomes" id="UP000188604"/>
    </source>
</evidence>
<dbReference type="RefSeq" id="WP_077806276.1">
    <property type="nucleotide sequence ID" value="NZ_BJXS01000008.1"/>
</dbReference>
<dbReference type="InterPro" id="IPR036895">
    <property type="entry name" value="Uracil-DNA_glycosylase-like_sf"/>
</dbReference>
<keyword evidence="12" id="KW-1185">Reference proteome</keyword>